<organism evidence="2 3">
    <name type="scientific">Myxococcus landrumensis</name>
    <dbReference type="NCBI Taxonomy" id="2813577"/>
    <lineage>
        <taxon>Bacteria</taxon>
        <taxon>Pseudomonadati</taxon>
        <taxon>Myxococcota</taxon>
        <taxon>Myxococcia</taxon>
        <taxon>Myxococcales</taxon>
        <taxon>Cystobacterineae</taxon>
        <taxon>Myxococcaceae</taxon>
        <taxon>Myxococcus</taxon>
    </lineage>
</organism>
<name>A0ABX7NHU8_9BACT</name>
<keyword evidence="1" id="KW-0732">Signal</keyword>
<dbReference type="RefSeq" id="WP_206719570.1">
    <property type="nucleotide sequence ID" value="NZ_CP071091.1"/>
</dbReference>
<gene>
    <name evidence="2" type="ORF">JY572_18860</name>
</gene>
<feature type="chain" id="PRO_5046326972" evidence="1">
    <location>
        <begin position="22"/>
        <end position="190"/>
    </location>
</feature>
<dbReference type="EMBL" id="CP071091">
    <property type="protein sequence ID" value="QSQ17953.1"/>
    <property type="molecule type" value="Genomic_DNA"/>
</dbReference>
<sequence length="190" mass="20490">MKKLAALVGLLGVLGVAPAYAAELKDVFGREVPIGKGRPAVVLYANKGTRDELREHAYQFVYDVRAGKPIVVVRVDLRDVPGLFKGMAKGEIRKSHAESLDLMRNLFQEHGESPPPELDTSLFMVADSKGEPHESVGLKKGFKNVYAQVLDPSGQELAKGPFPQTADSLEKAMADSSTAPSHARVAGVVR</sequence>
<keyword evidence="3" id="KW-1185">Reference proteome</keyword>
<protein>
    <submittedName>
        <fullName evidence="2">Uncharacterized protein</fullName>
    </submittedName>
</protein>
<reference evidence="2 3" key="1">
    <citation type="submission" date="2021-02" db="EMBL/GenBank/DDBJ databases">
        <title>De Novo genome assembly of isolated myxobacteria.</title>
        <authorList>
            <person name="Stevens D.C."/>
        </authorList>
    </citation>
    <scope>NUCLEOTIDE SEQUENCE [LARGE SCALE GENOMIC DNA]</scope>
    <source>
        <strain evidence="2 3">SCHIC003</strain>
    </source>
</reference>
<evidence type="ECO:0000313" key="3">
    <source>
        <dbReference type="Proteomes" id="UP000663090"/>
    </source>
</evidence>
<proteinExistence type="predicted"/>
<accession>A0ABX7NHU8</accession>
<evidence type="ECO:0000256" key="1">
    <source>
        <dbReference type="SAM" id="SignalP"/>
    </source>
</evidence>
<dbReference type="Proteomes" id="UP000663090">
    <property type="component" value="Chromosome"/>
</dbReference>
<feature type="signal peptide" evidence="1">
    <location>
        <begin position="1"/>
        <end position="21"/>
    </location>
</feature>
<evidence type="ECO:0000313" key="2">
    <source>
        <dbReference type="EMBL" id="QSQ17953.1"/>
    </source>
</evidence>